<comment type="caution">
    <text evidence="4">The sequence shown here is derived from an EMBL/GenBank/DDBJ whole genome shotgun (WGS) entry which is preliminary data.</text>
</comment>
<accession>A0A1G2HDV9</accession>
<reference evidence="4 5" key="1">
    <citation type="journal article" date="2016" name="Nat. Commun.">
        <title>Thousands of microbial genomes shed light on interconnected biogeochemical processes in an aquifer system.</title>
        <authorList>
            <person name="Anantharaman K."/>
            <person name="Brown C.T."/>
            <person name="Hug L.A."/>
            <person name="Sharon I."/>
            <person name="Castelle C.J."/>
            <person name="Probst A.J."/>
            <person name="Thomas B.C."/>
            <person name="Singh A."/>
            <person name="Wilkins M.J."/>
            <person name="Karaoz U."/>
            <person name="Brodie E.L."/>
            <person name="Williams K.H."/>
            <person name="Hubbard S.S."/>
            <person name="Banfield J.F."/>
        </authorList>
    </citation>
    <scope>NUCLEOTIDE SEQUENCE [LARGE SCALE GENOMIC DNA]</scope>
</reference>
<gene>
    <name evidence="4" type="ORF">A2919_02010</name>
</gene>
<dbReference type="CDD" id="cd05254">
    <property type="entry name" value="dTDP_HR_like_SDR_e"/>
    <property type="match status" value="1"/>
</dbReference>
<dbReference type="Gene3D" id="3.90.25.10">
    <property type="entry name" value="UDP-galactose 4-epimerase, domain 1"/>
    <property type="match status" value="1"/>
</dbReference>
<name>A0A1G2HDV9_9BACT</name>
<keyword evidence="2" id="KW-0521">NADP</keyword>
<dbReference type="GO" id="GO:0008831">
    <property type="term" value="F:dTDP-4-dehydrorhamnose reductase activity"/>
    <property type="evidence" value="ECO:0007669"/>
    <property type="project" value="UniProtKB-EC"/>
</dbReference>
<evidence type="ECO:0000313" key="5">
    <source>
        <dbReference type="Proteomes" id="UP000178835"/>
    </source>
</evidence>
<comment type="similarity">
    <text evidence="1 2">Belongs to the dTDP-4-dehydrorhamnose reductase family.</text>
</comment>
<dbReference type="Gene3D" id="3.40.50.720">
    <property type="entry name" value="NAD(P)-binding Rossmann-like Domain"/>
    <property type="match status" value="1"/>
</dbReference>
<dbReference type="Proteomes" id="UP000178835">
    <property type="component" value="Unassembled WGS sequence"/>
</dbReference>
<dbReference type="PANTHER" id="PTHR10491:SF4">
    <property type="entry name" value="METHIONINE ADENOSYLTRANSFERASE 2 SUBUNIT BETA"/>
    <property type="match status" value="1"/>
</dbReference>
<dbReference type="EC" id="1.1.1.133" evidence="2"/>
<evidence type="ECO:0000313" key="4">
    <source>
        <dbReference type="EMBL" id="OGZ60654.1"/>
    </source>
</evidence>
<dbReference type="NCBIfam" id="TIGR01214">
    <property type="entry name" value="rmlD"/>
    <property type="match status" value="1"/>
</dbReference>
<comment type="function">
    <text evidence="2">Catalyzes the reduction of dTDP-6-deoxy-L-lyxo-4-hexulose to yield dTDP-L-rhamnose.</text>
</comment>
<dbReference type="GO" id="GO:0005829">
    <property type="term" value="C:cytosol"/>
    <property type="evidence" value="ECO:0007669"/>
    <property type="project" value="TreeGrafter"/>
</dbReference>
<dbReference type="EMBL" id="MHOH01000016">
    <property type="protein sequence ID" value="OGZ60654.1"/>
    <property type="molecule type" value="Genomic_DNA"/>
</dbReference>
<dbReference type="InterPro" id="IPR029903">
    <property type="entry name" value="RmlD-like-bd"/>
</dbReference>
<dbReference type="SUPFAM" id="SSF51735">
    <property type="entry name" value="NAD(P)-binding Rossmann-fold domains"/>
    <property type="match status" value="1"/>
</dbReference>
<dbReference type="Pfam" id="PF04321">
    <property type="entry name" value="RmlD_sub_bind"/>
    <property type="match status" value="1"/>
</dbReference>
<proteinExistence type="inferred from homology"/>
<evidence type="ECO:0000259" key="3">
    <source>
        <dbReference type="Pfam" id="PF04321"/>
    </source>
</evidence>
<evidence type="ECO:0000256" key="1">
    <source>
        <dbReference type="ARBA" id="ARBA00010944"/>
    </source>
</evidence>
<keyword evidence="2" id="KW-0560">Oxidoreductase</keyword>
<dbReference type="UniPathway" id="UPA00124"/>
<dbReference type="InterPro" id="IPR036291">
    <property type="entry name" value="NAD(P)-bd_dom_sf"/>
</dbReference>
<organism evidence="4 5">
    <name type="scientific">Candidatus Spechtbacteria bacterium RIFCSPLOWO2_01_FULL_43_12</name>
    <dbReference type="NCBI Taxonomy" id="1802162"/>
    <lineage>
        <taxon>Bacteria</taxon>
        <taxon>Candidatus Spechtiibacteriota</taxon>
    </lineage>
</organism>
<dbReference type="GO" id="GO:0019305">
    <property type="term" value="P:dTDP-rhamnose biosynthetic process"/>
    <property type="evidence" value="ECO:0007669"/>
    <property type="project" value="UniProtKB-UniPathway"/>
</dbReference>
<comment type="pathway">
    <text evidence="2">Carbohydrate biosynthesis; dTDP-L-rhamnose biosynthesis.</text>
</comment>
<protein>
    <recommendedName>
        <fullName evidence="2">dTDP-4-dehydrorhamnose reductase</fullName>
        <ecNumber evidence="2">1.1.1.133</ecNumber>
    </recommendedName>
</protein>
<evidence type="ECO:0000256" key="2">
    <source>
        <dbReference type="RuleBase" id="RU364082"/>
    </source>
</evidence>
<dbReference type="InterPro" id="IPR005913">
    <property type="entry name" value="dTDP_dehydrorham_reduct"/>
</dbReference>
<dbReference type="PANTHER" id="PTHR10491">
    <property type="entry name" value="DTDP-4-DEHYDRORHAMNOSE REDUCTASE"/>
    <property type="match status" value="1"/>
</dbReference>
<dbReference type="AlphaFoldDB" id="A0A1G2HDV9"/>
<sequence>MTDKQKKVLIIGAKGMLGFDLAKVFDVYSPYLYDRDQLDITDKDAVFDVFEQIEPDIVINAAAYTDVEGAEDNKDTAMLINGEAVGNLAEAACARGAVLVHYSTDYVFAGDKEEGYSEDDRPTREPLNVYGASKLLGEQLLQEGMKNFYLIRTSWLYGQNGKNFVETIIRISENPEIKIKNDEHGKPTYTKDLAQATRILVEEQLPFGIYHLVNENPTTWYDFAKKIVELWGQKQNWAKGDYPKVIPITSADYPTKAERPKYSSLNNTKFVQLRPWPEALEEYLNSRS</sequence>
<feature type="domain" description="RmlD-like substrate binding" evidence="3">
    <location>
        <begin position="7"/>
        <end position="286"/>
    </location>
</feature>